<proteinExistence type="predicted"/>
<reference evidence="1" key="1">
    <citation type="submission" date="2021-01" db="EMBL/GenBank/DDBJ databases">
        <title>Metabolic potential, ecology and presence of endohyphal bacteria is reflected in genomic diversity of Mucoromycotina.</title>
        <authorList>
            <person name="Muszewska A."/>
            <person name="Okrasinska A."/>
            <person name="Steczkiewicz K."/>
            <person name="Drgas O."/>
            <person name="Orlowska M."/>
            <person name="Perlinska-Lenart U."/>
            <person name="Aleksandrzak-Piekarczyk T."/>
            <person name="Szatraj K."/>
            <person name="Zielenkiewicz U."/>
            <person name="Pilsyk S."/>
            <person name="Malc E."/>
            <person name="Mieczkowski P."/>
            <person name="Kruszewska J.S."/>
            <person name="Biernat P."/>
            <person name="Pawlowska J."/>
        </authorList>
    </citation>
    <scope>NUCLEOTIDE SEQUENCE</scope>
    <source>
        <strain evidence="1">WA0000018081</strain>
    </source>
</reference>
<organism evidence="1 2">
    <name type="scientific">Thamnidium elegans</name>
    <dbReference type="NCBI Taxonomy" id="101142"/>
    <lineage>
        <taxon>Eukaryota</taxon>
        <taxon>Fungi</taxon>
        <taxon>Fungi incertae sedis</taxon>
        <taxon>Mucoromycota</taxon>
        <taxon>Mucoromycotina</taxon>
        <taxon>Mucoromycetes</taxon>
        <taxon>Mucorales</taxon>
        <taxon>Mucorineae</taxon>
        <taxon>Mucoraceae</taxon>
        <taxon>Thamnidium</taxon>
    </lineage>
</organism>
<dbReference type="AlphaFoldDB" id="A0A8H7SGY4"/>
<evidence type="ECO:0000313" key="2">
    <source>
        <dbReference type="Proteomes" id="UP000613177"/>
    </source>
</evidence>
<sequence length="102" mass="11977">MGLVDKIKSSYDYYKVDKYTKRRVSQSQFESHDRRYYETAYRDGDYIDPRDSASVSSKQSYLTYKQSRWSFPDLLKKSNKKTLTVAASQLKTSETYNLGGRT</sequence>
<dbReference type="EMBL" id="JAEPRE010000215">
    <property type="protein sequence ID" value="KAG2230219.1"/>
    <property type="molecule type" value="Genomic_DNA"/>
</dbReference>
<comment type="caution">
    <text evidence="1">The sequence shown here is derived from an EMBL/GenBank/DDBJ whole genome shotgun (WGS) entry which is preliminary data.</text>
</comment>
<keyword evidence="2" id="KW-1185">Reference proteome</keyword>
<evidence type="ECO:0000313" key="1">
    <source>
        <dbReference type="EMBL" id="KAG2230219.1"/>
    </source>
</evidence>
<name>A0A8H7SGY4_9FUNG</name>
<gene>
    <name evidence="1" type="ORF">INT48_002089</name>
</gene>
<dbReference type="Proteomes" id="UP000613177">
    <property type="component" value="Unassembled WGS sequence"/>
</dbReference>
<protein>
    <submittedName>
        <fullName evidence="1">Uncharacterized protein</fullName>
    </submittedName>
</protein>
<dbReference type="OrthoDB" id="2246002at2759"/>
<accession>A0A8H7SGY4</accession>